<feature type="chain" id="PRO_5018140213" evidence="1">
    <location>
        <begin position="18"/>
        <end position="460"/>
    </location>
</feature>
<comment type="caution">
    <text evidence="3">The sequence shown here is derived from an EMBL/GenBank/DDBJ whole genome shotgun (WGS) entry which is preliminary data.</text>
</comment>
<dbReference type="InParanoid" id="A0A3N0V150"/>
<dbReference type="SUPFAM" id="SSF56601">
    <property type="entry name" value="beta-lactamase/transpeptidase-like"/>
    <property type="match status" value="1"/>
</dbReference>
<feature type="signal peptide" evidence="1">
    <location>
        <begin position="1"/>
        <end position="17"/>
    </location>
</feature>
<keyword evidence="4" id="KW-1185">Reference proteome</keyword>
<dbReference type="Pfam" id="PF00144">
    <property type="entry name" value="Beta-lactamase"/>
    <property type="match status" value="1"/>
</dbReference>
<sequence length="460" mass="49279">MNSRAFLIAAFSLLALAACGESSNSSPLNPGGGEAALKCALPSADGGDDFQTAEPEALALDPAAVSQALLYATSTNAQSIRIYRHGCLAGKGALDTLTESIPNNVWSTTKGVTSMLVGRAVTLGKLRLDDSVGRYLPEADAEHAAITVRQLLTQSSGLHFNYTGDLLGVGGPDTVRYTLALPFDSAPGTDFTYGQTTVTLLAKLVEVAVGEDLQDFAQRELFGPLGIAREDWFWLRDRAGNTHGYAFLFIAPKHLARLGHLMLNGGVWNGGRLIDSGYVHAAGEPSATNPFYGYLLWSNRADSGYPVEFLSVPQRVEHPLVASAPRDLYMFVGFLDQIVFVIPSLDMVVVRTGLPGNYELDVQTVTSAHPGRWMHEFFRILMRGVKDQTIADPGPYAGYDTPAPLDLQYWVDPVTILGQLSLGPQAPPGCNLLGCEGGISYEGLVQSLNDATCALLKLCL</sequence>
<gene>
    <name evidence="3" type="ORF">ED208_15965</name>
</gene>
<evidence type="ECO:0000313" key="3">
    <source>
        <dbReference type="EMBL" id="ROH86527.1"/>
    </source>
</evidence>
<proteinExistence type="predicted"/>
<keyword evidence="3" id="KW-0378">Hydrolase</keyword>
<evidence type="ECO:0000256" key="1">
    <source>
        <dbReference type="SAM" id="SignalP"/>
    </source>
</evidence>
<dbReference type="GO" id="GO:0016787">
    <property type="term" value="F:hydrolase activity"/>
    <property type="evidence" value="ECO:0007669"/>
    <property type="project" value="UniProtKB-KW"/>
</dbReference>
<evidence type="ECO:0000313" key="4">
    <source>
        <dbReference type="Proteomes" id="UP000282106"/>
    </source>
</evidence>
<dbReference type="InterPro" id="IPR012338">
    <property type="entry name" value="Beta-lactam/transpept-like"/>
</dbReference>
<dbReference type="PANTHER" id="PTHR43283:SF7">
    <property type="entry name" value="BETA-LACTAMASE-RELATED DOMAIN-CONTAINING PROTEIN"/>
    <property type="match status" value="1"/>
</dbReference>
<name>A0A3N0V150_9GAMM</name>
<dbReference type="InterPro" id="IPR050789">
    <property type="entry name" value="Diverse_Enzym_Activities"/>
</dbReference>
<protein>
    <submittedName>
        <fullName evidence="3">Class A beta-lactamase-related serine hydrolase</fullName>
    </submittedName>
</protein>
<keyword evidence="1" id="KW-0732">Signal</keyword>
<feature type="domain" description="Beta-lactamase-related" evidence="2">
    <location>
        <begin position="105"/>
        <end position="229"/>
    </location>
</feature>
<dbReference type="AlphaFoldDB" id="A0A3N0V150"/>
<dbReference type="PANTHER" id="PTHR43283">
    <property type="entry name" value="BETA-LACTAMASE-RELATED"/>
    <property type="match status" value="1"/>
</dbReference>
<dbReference type="InterPro" id="IPR001466">
    <property type="entry name" value="Beta-lactam-related"/>
</dbReference>
<accession>A0A3N0V150</accession>
<dbReference type="Gene3D" id="3.40.710.10">
    <property type="entry name" value="DD-peptidase/beta-lactamase superfamily"/>
    <property type="match status" value="1"/>
</dbReference>
<dbReference type="RefSeq" id="WP_123212923.1">
    <property type="nucleotide sequence ID" value="NZ_RJVO01000009.1"/>
</dbReference>
<organism evidence="3 4">
    <name type="scientific">Stagnimonas aquatica</name>
    <dbReference type="NCBI Taxonomy" id="2689987"/>
    <lineage>
        <taxon>Bacteria</taxon>
        <taxon>Pseudomonadati</taxon>
        <taxon>Pseudomonadota</taxon>
        <taxon>Gammaproteobacteria</taxon>
        <taxon>Nevskiales</taxon>
        <taxon>Nevskiaceae</taxon>
        <taxon>Stagnimonas</taxon>
    </lineage>
</organism>
<dbReference type="EMBL" id="RJVO01000009">
    <property type="protein sequence ID" value="ROH86527.1"/>
    <property type="molecule type" value="Genomic_DNA"/>
</dbReference>
<evidence type="ECO:0000259" key="2">
    <source>
        <dbReference type="Pfam" id="PF00144"/>
    </source>
</evidence>
<dbReference type="Proteomes" id="UP000282106">
    <property type="component" value="Unassembled WGS sequence"/>
</dbReference>
<dbReference type="PROSITE" id="PS51257">
    <property type="entry name" value="PROKAR_LIPOPROTEIN"/>
    <property type="match status" value="1"/>
</dbReference>
<reference evidence="3 4" key="1">
    <citation type="submission" date="2018-10" db="EMBL/GenBank/DDBJ databases">
        <authorList>
            <person name="Chen W.-M."/>
        </authorList>
    </citation>
    <scope>NUCLEOTIDE SEQUENCE [LARGE SCALE GENOMIC DNA]</scope>
    <source>
        <strain evidence="3 4">THS-13</strain>
    </source>
</reference>